<dbReference type="EMBL" id="CACTIH010003610">
    <property type="protein sequence ID" value="CAA2977562.1"/>
    <property type="molecule type" value="Genomic_DNA"/>
</dbReference>
<dbReference type="GO" id="GO:0016592">
    <property type="term" value="C:mediator complex"/>
    <property type="evidence" value="ECO:0007669"/>
    <property type="project" value="InterPro"/>
</dbReference>
<protein>
    <submittedName>
        <fullName evidence="1">Uncharacterized protein</fullName>
    </submittedName>
</protein>
<dbReference type="PANTHER" id="PTHR35552:SF1">
    <property type="entry name" value="MEDIATOR OF RNA POLYMERASE II TRANSCRIPTION SUBUNIT 8"/>
    <property type="match status" value="1"/>
</dbReference>
<name>A0A8S0REB0_OLEEU</name>
<dbReference type="InterPro" id="IPR038795">
    <property type="entry name" value="MED8_plant"/>
</dbReference>
<dbReference type="AlphaFoldDB" id="A0A8S0REB0"/>
<dbReference type="OrthoDB" id="542418at2759"/>
<evidence type="ECO:0000313" key="1">
    <source>
        <dbReference type="EMBL" id="CAA2977562.1"/>
    </source>
</evidence>
<proteinExistence type="predicted"/>
<keyword evidence="2" id="KW-1185">Reference proteome</keyword>
<dbReference type="Gramene" id="OE9A101941T5">
    <property type="protein sequence ID" value="OE9A101941C5"/>
    <property type="gene ID" value="OE9A101941"/>
</dbReference>
<evidence type="ECO:0000313" key="2">
    <source>
        <dbReference type="Proteomes" id="UP000594638"/>
    </source>
</evidence>
<sequence>MAAPAGVQQKQSPERVVEELNRLHLQYFNLQWVKSRAITLSETISRVLNDFDAILRTNTFLKWYYIWGKFSMVELGLSTLLKEIEEASKLLVVHPNNVNRENATVLPAMLSSKLLPEMEIGDNTKREQLLNGMENLPVSMQFEKLKTITDKIGAAWEGSNDACISIHTKRLRPIVLPTINKVQDAKIREQENLLRSAVNDGEGLRMPEDQRQVTSSLPMHLVDVLTGQIFFDRICNKSGNLVTGLWHTSCWESSSFPFRATASASLDNTIATLSTLFD</sequence>
<gene>
    <name evidence="1" type="ORF">OLEA9_A101941</name>
</gene>
<comment type="caution">
    <text evidence="1">The sequence shown here is derived from an EMBL/GenBank/DDBJ whole genome shotgun (WGS) entry which is preliminary data.</text>
</comment>
<reference evidence="1 2" key="1">
    <citation type="submission" date="2019-12" db="EMBL/GenBank/DDBJ databases">
        <authorList>
            <person name="Alioto T."/>
            <person name="Alioto T."/>
            <person name="Gomez Garrido J."/>
        </authorList>
    </citation>
    <scope>NUCLEOTIDE SEQUENCE [LARGE SCALE GENOMIC DNA]</scope>
</reference>
<dbReference type="Proteomes" id="UP000594638">
    <property type="component" value="Unassembled WGS sequence"/>
</dbReference>
<organism evidence="1 2">
    <name type="scientific">Olea europaea subsp. europaea</name>
    <dbReference type="NCBI Taxonomy" id="158383"/>
    <lineage>
        <taxon>Eukaryota</taxon>
        <taxon>Viridiplantae</taxon>
        <taxon>Streptophyta</taxon>
        <taxon>Embryophyta</taxon>
        <taxon>Tracheophyta</taxon>
        <taxon>Spermatophyta</taxon>
        <taxon>Magnoliopsida</taxon>
        <taxon>eudicotyledons</taxon>
        <taxon>Gunneridae</taxon>
        <taxon>Pentapetalae</taxon>
        <taxon>asterids</taxon>
        <taxon>lamiids</taxon>
        <taxon>Lamiales</taxon>
        <taxon>Oleaceae</taxon>
        <taxon>Oleeae</taxon>
        <taxon>Olea</taxon>
    </lineage>
</organism>
<dbReference type="PANTHER" id="PTHR35552">
    <property type="entry name" value="MEDIATOR OF RNA POLYMERASE II TRANSCRIPTION SUBUNIT 8"/>
    <property type="match status" value="1"/>
</dbReference>
<accession>A0A8S0REB0</accession>